<keyword evidence="2" id="KW-1185">Reference proteome</keyword>
<evidence type="ECO:0000256" key="1">
    <source>
        <dbReference type="SAM" id="MobiDB-lite"/>
    </source>
</evidence>
<proteinExistence type="predicted"/>
<dbReference type="Proteomes" id="UP000035642">
    <property type="component" value="Unassembled WGS sequence"/>
</dbReference>
<feature type="region of interest" description="Disordered" evidence="1">
    <location>
        <begin position="62"/>
        <end position="114"/>
    </location>
</feature>
<protein>
    <submittedName>
        <fullName evidence="3">Uncharacterized protein</fullName>
    </submittedName>
</protein>
<dbReference type="AlphaFoldDB" id="A0A0K0D430"/>
<accession>A0A0K0D430</accession>
<reference evidence="2" key="1">
    <citation type="submission" date="2012-09" db="EMBL/GenBank/DDBJ databases">
        <authorList>
            <person name="Martin A.A."/>
        </authorList>
    </citation>
    <scope>NUCLEOTIDE SEQUENCE</scope>
</reference>
<dbReference type="WBParaSite" id="ACAC_0000482501-mRNA-1">
    <property type="protein sequence ID" value="ACAC_0000482501-mRNA-1"/>
    <property type="gene ID" value="ACAC_0000482501"/>
</dbReference>
<evidence type="ECO:0000313" key="3">
    <source>
        <dbReference type="WBParaSite" id="ACAC_0000482501-mRNA-1"/>
    </source>
</evidence>
<organism evidence="2 3">
    <name type="scientific">Angiostrongylus cantonensis</name>
    <name type="common">Rat lungworm</name>
    <dbReference type="NCBI Taxonomy" id="6313"/>
    <lineage>
        <taxon>Eukaryota</taxon>
        <taxon>Metazoa</taxon>
        <taxon>Ecdysozoa</taxon>
        <taxon>Nematoda</taxon>
        <taxon>Chromadorea</taxon>
        <taxon>Rhabditida</taxon>
        <taxon>Rhabditina</taxon>
        <taxon>Rhabditomorpha</taxon>
        <taxon>Strongyloidea</taxon>
        <taxon>Metastrongylidae</taxon>
        <taxon>Angiostrongylus</taxon>
    </lineage>
</organism>
<name>A0A0K0D430_ANGCA</name>
<sequence length="114" mass="12500">MVACRVRDRRELNTIKRGISPRPPDFSISRTTTTVVGQADKYIISDQCPIHPMKMVRLSFSKDGESPVNSTPVLKHKSAAVKSGDDYSSKSDPPTDDAGYDTIGTPRLTDNASF</sequence>
<reference evidence="3" key="2">
    <citation type="submission" date="2017-02" db="UniProtKB">
        <authorList>
            <consortium name="WormBaseParasite"/>
        </authorList>
    </citation>
    <scope>IDENTIFICATION</scope>
</reference>
<evidence type="ECO:0000313" key="2">
    <source>
        <dbReference type="Proteomes" id="UP000035642"/>
    </source>
</evidence>